<name>A0ABT7INB1_9BURK</name>
<dbReference type="Proteomes" id="UP001165481">
    <property type="component" value="Unassembled WGS sequence"/>
</dbReference>
<proteinExistence type="predicted"/>
<dbReference type="EMBL" id="JAKZJU020000001">
    <property type="protein sequence ID" value="MDL2058787.1"/>
    <property type="molecule type" value="Genomic_DNA"/>
</dbReference>
<dbReference type="Gene3D" id="3.90.1150.200">
    <property type="match status" value="1"/>
</dbReference>
<reference evidence="2" key="1">
    <citation type="submission" date="2023-03" db="EMBL/GenBank/DDBJ databases">
        <title>Mesosutterella sp. nov. isolated from porcine feces.</title>
        <authorList>
            <person name="Yu S."/>
        </authorList>
    </citation>
    <scope>NUCLEOTIDE SEQUENCE</scope>
    <source>
        <strain evidence="2">AGMB02718</strain>
    </source>
</reference>
<dbReference type="SUPFAM" id="SSF159888">
    <property type="entry name" value="YdhG-like"/>
    <property type="match status" value="1"/>
</dbReference>
<evidence type="ECO:0000313" key="3">
    <source>
        <dbReference type="Proteomes" id="UP001165481"/>
    </source>
</evidence>
<dbReference type="Pfam" id="PF08818">
    <property type="entry name" value="DUF1801"/>
    <property type="match status" value="1"/>
</dbReference>
<evidence type="ECO:0000259" key="1">
    <source>
        <dbReference type="Pfam" id="PF08818"/>
    </source>
</evidence>
<evidence type="ECO:0000313" key="2">
    <source>
        <dbReference type="EMBL" id="MDL2058787.1"/>
    </source>
</evidence>
<gene>
    <name evidence="2" type="ORF">MUN46_002340</name>
</gene>
<comment type="caution">
    <text evidence="2">The sequence shown here is derived from an EMBL/GenBank/DDBJ whole genome shotgun (WGS) entry which is preliminary data.</text>
</comment>
<organism evidence="2 3">
    <name type="scientific">Mesosutterella faecium</name>
    <dbReference type="NCBI Taxonomy" id="2925194"/>
    <lineage>
        <taxon>Bacteria</taxon>
        <taxon>Pseudomonadati</taxon>
        <taxon>Pseudomonadota</taxon>
        <taxon>Betaproteobacteria</taxon>
        <taxon>Burkholderiales</taxon>
        <taxon>Sutterellaceae</taxon>
        <taxon>Mesosutterella</taxon>
    </lineage>
</organism>
<dbReference type="InterPro" id="IPR014922">
    <property type="entry name" value="YdhG-like"/>
</dbReference>
<dbReference type="RefSeq" id="WP_243376063.1">
    <property type="nucleotide sequence ID" value="NZ_JAKZJU020000001.1"/>
</dbReference>
<feature type="domain" description="YdhG-like" evidence="1">
    <location>
        <begin position="19"/>
        <end position="113"/>
    </location>
</feature>
<accession>A0ABT7INB1</accession>
<protein>
    <submittedName>
        <fullName evidence="2">DUF1801 domain-containing protein</fullName>
    </submittedName>
</protein>
<keyword evidence="3" id="KW-1185">Reference proteome</keyword>
<sequence length="164" mass="18463">MVPTATTVGGYLQTLPPDRRVAMARVCSLIRRNARGVHESMRYGLAFYEYDTNPLFALEPGEKSMTLFVAEPKVVEHFSGKLKGINTETSSIYFDNLNRLPLDIVEKVIRESVVSRQERIRSNEPVPGQEELLKLWRIQAEAAAVPPPIIHIPVNPPEPEDKAE</sequence>